<evidence type="ECO:0000256" key="1">
    <source>
        <dbReference type="SAM" id="MobiDB-lite"/>
    </source>
</evidence>
<dbReference type="InterPro" id="IPR021471">
    <property type="entry name" value="DUF3124"/>
</dbReference>
<accession>A0AAU7CR70</accession>
<name>A0AAU7CR70_9BACT</name>
<dbReference type="AlphaFoldDB" id="A0AAU7CR70"/>
<dbReference type="Pfam" id="PF11322">
    <property type="entry name" value="DUF3124"/>
    <property type="match status" value="1"/>
</dbReference>
<proteinExistence type="predicted"/>
<organism evidence="2">
    <name type="scientific">Singulisphaera sp. Ch08</name>
    <dbReference type="NCBI Taxonomy" id="3120278"/>
    <lineage>
        <taxon>Bacteria</taxon>
        <taxon>Pseudomonadati</taxon>
        <taxon>Planctomycetota</taxon>
        <taxon>Planctomycetia</taxon>
        <taxon>Isosphaerales</taxon>
        <taxon>Isosphaeraceae</taxon>
        <taxon>Singulisphaera</taxon>
    </lineage>
</organism>
<gene>
    <name evidence="2" type="ORF">V5E97_17190</name>
</gene>
<feature type="compositionally biased region" description="Polar residues" evidence="1">
    <location>
        <begin position="191"/>
        <end position="204"/>
    </location>
</feature>
<reference evidence="2" key="1">
    <citation type="submission" date="2024-05" db="EMBL/GenBank/DDBJ databases">
        <title>Planctomycetes of the genus Singulisphaera possess chitinolytic capabilities.</title>
        <authorList>
            <person name="Ivanova A."/>
        </authorList>
    </citation>
    <scope>NUCLEOTIDE SEQUENCE</scope>
    <source>
        <strain evidence="2">Ch08T</strain>
    </source>
</reference>
<dbReference type="EMBL" id="CP155447">
    <property type="protein sequence ID" value="XBH07701.1"/>
    <property type="molecule type" value="Genomic_DNA"/>
</dbReference>
<evidence type="ECO:0000313" key="2">
    <source>
        <dbReference type="EMBL" id="XBH07701.1"/>
    </source>
</evidence>
<sequence>MTKTPTYTAFTLAMALFLIVLIISSPSSCQRDQPAEIHAPGVNTRKAVTEIKSTEGLKVVAGQSIYVPSYSSIYTSDRASTIFLAATLSIRNTDRSHPIVITTARYYDQDGEVIRDYLKQPLRIGPMASIEYFVPESDTSGGVSASFLVEWIAEQNVNPPHVESVMIGDASTQGVAITSPGRVLSDRARSNPLSDGSLDNPSGK</sequence>
<dbReference type="RefSeq" id="WP_406700540.1">
    <property type="nucleotide sequence ID" value="NZ_CP155447.1"/>
</dbReference>
<protein>
    <submittedName>
        <fullName evidence="2">DUF3124 domain-containing protein</fullName>
    </submittedName>
</protein>
<feature type="region of interest" description="Disordered" evidence="1">
    <location>
        <begin position="180"/>
        <end position="204"/>
    </location>
</feature>